<feature type="region of interest" description="Disordered" evidence="1">
    <location>
        <begin position="15"/>
        <end position="35"/>
    </location>
</feature>
<evidence type="ECO:0000256" key="1">
    <source>
        <dbReference type="SAM" id="MobiDB-lite"/>
    </source>
</evidence>
<evidence type="ECO:0000313" key="3">
    <source>
        <dbReference type="Proteomes" id="UP000323917"/>
    </source>
</evidence>
<dbReference type="Proteomes" id="UP000323917">
    <property type="component" value="Chromosome"/>
</dbReference>
<dbReference type="EMBL" id="CP042913">
    <property type="protein sequence ID" value="QEG36353.1"/>
    <property type="molecule type" value="Genomic_DNA"/>
</dbReference>
<name>A0A5B9QQV5_9BACT</name>
<evidence type="ECO:0000313" key="2">
    <source>
        <dbReference type="EMBL" id="QEG36353.1"/>
    </source>
</evidence>
<keyword evidence="3" id="KW-1185">Reference proteome</keyword>
<organism evidence="2 3">
    <name type="scientific">Bythopirellula goksoeyrii</name>
    <dbReference type="NCBI Taxonomy" id="1400387"/>
    <lineage>
        <taxon>Bacteria</taxon>
        <taxon>Pseudomonadati</taxon>
        <taxon>Planctomycetota</taxon>
        <taxon>Planctomycetia</taxon>
        <taxon>Pirellulales</taxon>
        <taxon>Lacipirellulaceae</taxon>
        <taxon>Bythopirellula</taxon>
    </lineage>
</organism>
<protein>
    <submittedName>
        <fullName evidence="2">Uncharacterized protein</fullName>
    </submittedName>
</protein>
<proteinExistence type="predicted"/>
<sequence>MTNAEFIRHETPWTEKRKEDYNQANREASKSFPRKPLSVFPKPQFAKSLTHSFGVNFVAVLIEEGRRYILA</sequence>
<reference evidence="2 3" key="1">
    <citation type="submission" date="2019-08" db="EMBL/GenBank/DDBJ databases">
        <title>Deep-cultivation of Planctomycetes and their phenomic and genomic characterization uncovers novel biology.</title>
        <authorList>
            <person name="Wiegand S."/>
            <person name="Jogler M."/>
            <person name="Boedeker C."/>
            <person name="Pinto D."/>
            <person name="Vollmers J."/>
            <person name="Rivas-Marin E."/>
            <person name="Kohn T."/>
            <person name="Peeters S.H."/>
            <person name="Heuer A."/>
            <person name="Rast P."/>
            <person name="Oberbeckmann S."/>
            <person name="Bunk B."/>
            <person name="Jeske O."/>
            <person name="Meyerdierks A."/>
            <person name="Storesund J.E."/>
            <person name="Kallscheuer N."/>
            <person name="Luecker S."/>
            <person name="Lage O.M."/>
            <person name="Pohl T."/>
            <person name="Merkel B.J."/>
            <person name="Hornburger P."/>
            <person name="Mueller R.-W."/>
            <person name="Bruemmer F."/>
            <person name="Labrenz M."/>
            <person name="Spormann A.M."/>
            <person name="Op den Camp H."/>
            <person name="Overmann J."/>
            <person name="Amann R."/>
            <person name="Jetten M.S.M."/>
            <person name="Mascher T."/>
            <person name="Medema M.H."/>
            <person name="Devos D.P."/>
            <person name="Kaster A.-K."/>
            <person name="Ovreas L."/>
            <person name="Rohde M."/>
            <person name="Galperin M.Y."/>
            <person name="Jogler C."/>
        </authorList>
    </citation>
    <scope>NUCLEOTIDE SEQUENCE [LARGE SCALE GENOMIC DNA]</scope>
    <source>
        <strain evidence="2 3">Pr1d</strain>
    </source>
</reference>
<dbReference type="KEGG" id="bgok:Pr1d_36670"/>
<dbReference type="AlphaFoldDB" id="A0A5B9QQV5"/>
<accession>A0A5B9QQV5</accession>
<gene>
    <name evidence="2" type="ORF">Pr1d_36670</name>
</gene>